<name>A0A9W4K7T5_9EURO</name>
<feature type="non-terminal residue" evidence="1">
    <location>
        <position position="47"/>
    </location>
</feature>
<organism evidence="1 2">
    <name type="scientific">Penicillium egyptiacum</name>
    <dbReference type="NCBI Taxonomy" id="1303716"/>
    <lineage>
        <taxon>Eukaryota</taxon>
        <taxon>Fungi</taxon>
        <taxon>Dikarya</taxon>
        <taxon>Ascomycota</taxon>
        <taxon>Pezizomycotina</taxon>
        <taxon>Eurotiomycetes</taxon>
        <taxon>Eurotiomycetidae</taxon>
        <taxon>Eurotiales</taxon>
        <taxon>Aspergillaceae</taxon>
        <taxon>Penicillium</taxon>
    </lineage>
</organism>
<gene>
    <name evidence="1" type="ORF">PEGY_LOCUS206</name>
</gene>
<protein>
    <submittedName>
        <fullName evidence="1">Uncharacterized protein</fullName>
    </submittedName>
</protein>
<dbReference type="Proteomes" id="UP001154252">
    <property type="component" value="Unassembled WGS sequence"/>
</dbReference>
<dbReference type="OrthoDB" id="4362643at2759"/>
<sequence length="47" mass="5021">QPIPLADPGALASARDVCLDRLTYPFDTALQHTRLCADSDGQPVLTP</sequence>
<keyword evidence="2" id="KW-1185">Reference proteome</keyword>
<dbReference type="EMBL" id="CAJVRC010000447">
    <property type="protein sequence ID" value="CAG8882713.1"/>
    <property type="molecule type" value="Genomic_DNA"/>
</dbReference>
<feature type="non-terminal residue" evidence="1">
    <location>
        <position position="1"/>
    </location>
</feature>
<comment type="caution">
    <text evidence="1">The sequence shown here is derived from an EMBL/GenBank/DDBJ whole genome shotgun (WGS) entry which is preliminary data.</text>
</comment>
<proteinExistence type="predicted"/>
<accession>A0A9W4K7T5</accession>
<reference evidence="1" key="1">
    <citation type="submission" date="2021-07" db="EMBL/GenBank/DDBJ databases">
        <authorList>
            <person name="Branca A.L. A."/>
        </authorList>
    </citation>
    <scope>NUCLEOTIDE SEQUENCE</scope>
</reference>
<dbReference type="AlphaFoldDB" id="A0A9W4K7T5"/>
<evidence type="ECO:0000313" key="2">
    <source>
        <dbReference type="Proteomes" id="UP001154252"/>
    </source>
</evidence>
<evidence type="ECO:0000313" key="1">
    <source>
        <dbReference type="EMBL" id="CAG8882713.1"/>
    </source>
</evidence>